<dbReference type="InterPro" id="IPR052016">
    <property type="entry name" value="Bact_Sigma-Reg"/>
</dbReference>
<evidence type="ECO:0000259" key="9">
    <source>
        <dbReference type="SMART" id="SM00331"/>
    </source>
</evidence>
<dbReference type="EMBL" id="SZYE01000158">
    <property type="protein sequence ID" value="TKR22638.1"/>
    <property type="molecule type" value="Genomic_DNA"/>
</dbReference>
<feature type="transmembrane region" description="Helical" evidence="8">
    <location>
        <begin position="228"/>
        <end position="245"/>
    </location>
</feature>
<evidence type="ECO:0000256" key="4">
    <source>
        <dbReference type="ARBA" id="ARBA00022801"/>
    </source>
</evidence>
<evidence type="ECO:0000313" key="11">
    <source>
        <dbReference type="Proteomes" id="UP000308121"/>
    </source>
</evidence>
<gene>
    <name evidence="10" type="ORF">FA014_15420</name>
</gene>
<dbReference type="InterPro" id="IPR035965">
    <property type="entry name" value="PAS-like_dom_sf"/>
</dbReference>
<feature type="domain" description="PPM-type phosphatase" evidence="9">
    <location>
        <begin position="488"/>
        <end position="695"/>
    </location>
</feature>
<dbReference type="RefSeq" id="WP_154730542.1">
    <property type="nucleotide sequence ID" value="NZ_SZYE01000158.1"/>
</dbReference>
<dbReference type="SUPFAM" id="SSF55785">
    <property type="entry name" value="PYP-like sensor domain (PAS domain)"/>
    <property type="match status" value="1"/>
</dbReference>
<evidence type="ECO:0000256" key="8">
    <source>
        <dbReference type="SAM" id="Phobius"/>
    </source>
</evidence>
<feature type="compositionally biased region" description="Low complexity" evidence="7">
    <location>
        <begin position="1"/>
        <end position="10"/>
    </location>
</feature>
<evidence type="ECO:0000256" key="5">
    <source>
        <dbReference type="ARBA" id="ARBA00022989"/>
    </source>
</evidence>
<organism evidence="10 11">
    <name type="scientific">Cellulomonas hominis</name>
    <dbReference type="NCBI Taxonomy" id="156981"/>
    <lineage>
        <taxon>Bacteria</taxon>
        <taxon>Bacillati</taxon>
        <taxon>Actinomycetota</taxon>
        <taxon>Actinomycetes</taxon>
        <taxon>Micrococcales</taxon>
        <taxon>Cellulomonadaceae</taxon>
        <taxon>Cellulomonas</taxon>
    </lineage>
</organism>
<feature type="transmembrane region" description="Helical" evidence="8">
    <location>
        <begin position="149"/>
        <end position="171"/>
    </location>
</feature>
<feature type="transmembrane region" description="Helical" evidence="8">
    <location>
        <begin position="84"/>
        <end position="103"/>
    </location>
</feature>
<feature type="transmembrane region" description="Helical" evidence="8">
    <location>
        <begin position="251"/>
        <end position="267"/>
    </location>
</feature>
<keyword evidence="2" id="KW-1003">Cell membrane</keyword>
<keyword evidence="3 8" id="KW-0812">Transmembrane</keyword>
<feature type="transmembrane region" description="Helical" evidence="8">
    <location>
        <begin position="274"/>
        <end position="294"/>
    </location>
</feature>
<dbReference type="Gene3D" id="3.30.450.20">
    <property type="entry name" value="PAS domain"/>
    <property type="match status" value="1"/>
</dbReference>
<dbReference type="GO" id="GO:0016791">
    <property type="term" value="F:phosphatase activity"/>
    <property type="evidence" value="ECO:0007669"/>
    <property type="project" value="TreeGrafter"/>
</dbReference>
<dbReference type="OrthoDB" id="9151676at2"/>
<dbReference type="InterPro" id="IPR013656">
    <property type="entry name" value="PAS_4"/>
</dbReference>
<protein>
    <recommendedName>
        <fullName evidence="9">PPM-type phosphatase domain-containing protein</fullName>
    </recommendedName>
</protein>
<feature type="transmembrane region" description="Helical" evidence="8">
    <location>
        <begin position="34"/>
        <end position="53"/>
    </location>
</feature>
<dbReference type="InterPro" id="IPR001932">
    <property type="entry name" value="PPM-type_phosphatase-like_dom"/>
</dbReference>
<comment type="subcellular location">
    <subcellularLocation>
        <location evidence="1">Cell membrane</location>
        <topology evidence="1">Multi-pass membrane protein</topology>
    </subcellularLocation>
</comment>
<evidence type="ECO:0000256" key="3">
    <source>
        <dbReference type="ARBA" id="ARBA00022692"/>
    </source>
</evidence>
<feature type="non-terminal residue" evidence="10">
    <location>
        <position position="1"/>
    </location>
</feature>
<feature type="transmembrane region" description="Helical" evidence="8">
    <location>
        <begin position="59"/>
        <end position="77"/>
    </location>
</feature>
<dbReference type="Gene3D" id="3.60.40.10">
    <property type="entry name" value="PPM-type phosphatase domain"/>
    <property type="match status" value="1"/>
</dbReference>
<evidence type="ECO:0000256" key="6">
    <source>
        <dbReference type="ARBA" id="ARBA00023136"/>
    </source>
</evidence>
<dbReference type="AlphaFoldDB" id="A0A7Z8NPU9"/>
<dbReference type="PANTHER" id="PTHR43156">
    <property type="entry name" value="STAGE II SPORULATION PROTEIN E-RELATED"/>
    <property type="match status" value="1"/>
</dbReference>
<reference evidence="10 11" key="1">
    <citation type="submission" date="2019-05" db="EMBL/GenBank/DDBJ databases">
        <title>Genome sequence of Cellulomonas hominis strain CS1.</title>
        <authorList>
            <person name="Belmont J."/>
            <person name="Maclea K.S."/>
        </authorList>
    </citation>
    <scope>NUCLEOTIDE SEQUENCE [LARGE SCALE GENOMIC DNA]</scope>
    <source>
        <strain evidence="10 11">CS1</strain>
    </source>
</reference>
<feature type="region of interest" description="Disordered" evidence="7">
    <location>
        <begin position="1"/>
        <end position="27"/>
    </location>
</feature>
<dbReference type="InterPro" id="IPR007895">
    <property type="entry name" value="MASE1"/>
</dbReference>
<dbReference type="Pfam" id="PF05231">
    <property type="entry name" value="MASE1"/>
    <property type="match status" value="1"/>
</dbReference>
<evidence type="ECO:0000256" key="2">
    <source>
        <dbReference type="ARBA" id="ARBA00022475"/>
    </source>
</evidence>
<evidence type="ECO:0000256" key="1">
    <source>
        <dbReference type="ARBA" id="ARBA00004651"/>
    </source>
</evidence>
<dbReference type="PANTHER" id="PTHR43156:SF2">
    <property type="entry name" value="STAGE II SPORULATION PROTEIN E"/>
    <property type="match status" value="1"/>
</dbReference>
<dbReference type="Pfam" id="PF07228">
    <property type="entry name" value="SpoIIE"/>
    <property type="match status" value="1"/>
</dbReference>
<name>A0A7Z8NPU9_9CELL</name>
<dbReference type="SUPFAM" id="SSF81606">
    <property type="entry name" value="PP2C-like"/>
    <property type="match status" value="1"/>
</dbReference>
<feature type="transmembrane region" description="Helical" evidence="8">
    <location>
        <begin position="306"/>
        <end position="326"/>
    </location>
</feature>
<feature type="transmembrane region" description="Helical" evidence="8">
    <location>
        <begin position="109"/>
        <end position="128"/>
    </location>
</feature>
<comment type="caution">
    <text evidence="10">The sequence shown here is derived from an EMBL/GenBank/DDBJ whole genome shotgun (WGS) entry which is preliminary data.</text>
</comment>
<proteinExistence type="predicted"/>
<keyword evidence="6 8" id="KW-0472">Membrane</keyword>
<evidence type="ECO:0000256" key="7">
    <source>
        <dbReference type="SAM" id="MobiDB-lite"/>
    </source>
</evidence>
<feature type="compositionally biased region" description="Pro residues" evidence="7">
    <location>
        <begin position="11"/>
        <end position="22"/>
    </location>
</feature>
<keyword evidence="5 8" id="KW-1133">Transmembrane helix</keyword>
<sequence length="697" mass="72672">GTPPTGTAPTGAPPVGAPPPGLPRARRRPGARDVRLVVLFALLNAAACLLGRSTRVPEADVSLVWPAAGVAVLWLVVRARRPWPWLDPLVLAVSTGAVIAATGSSALSAAIGALAATVQAVVCAAVLARRAPYVWAARGTQQLRRVPDLWWFVLGAALSSAVSAPLVELAVVVGGEPWTWRTALLWCARNTVAIVGIGTLGFTVGAWLHHRRRRTAEERVEWWTEGKGADYLAALLLAPLLYVVWFVEIDWLAVVFPLIGLTVWAGSRLPTRSVVLHTTICGVVAIQLTLAGTGPFAELPDPTAQVAIAQLYVGLVAVIGLALAIAREERVRLVTDLQAARDRAQEQATLLATVVDTMSEGVRVVDAAGRVVVRNPTAGLLLTGRPDAGADDGSDLAHLWRIDGSPVPEAELPFRRALAGEQVRDADLLVRVPGSTEPRIVTFSAAPLPAAAGGGAVTVLRDVTAERTELRRAAQVQASLLPSRALDVPGLDLAARCVPAGSVGGDFYDWQEVPDGLVVTLADVMGKGPAAAILAATTRSVLHAQPVLRDVAGTLAATERAMTADLANAGAFVTMFRAYVDAADGEVSYTDAGHGLSLIIDPDGTARRLSATGLPLGIAPGPARVSARARLAPGELLVTFSDGVLDALGGSLGDLDQVGRAVRGTRTAEQAADAVLSLVDPRHPEDDLTVVALRRAA</sequence>
<dbReference type="SMART" id="SM00331">
    <property type="entry name" value="PP2C_SIG"/>
    <property type="match status" value="1"/>
</dbReference>
<dbReference type="GO" id="GO:0005886">
    <property type="term" value="C:plasma membrane"/>
    <property type="evidence" value="ECO:0007669"/>
    <property type="project" value="UniProtKB-SubCell"/>
</dbReference>
<evidence type="ECO:0000313" key="10">
    <source>
        <dbReference type="EMBL" id="TKR22638.1"/>
    </source>
</evidence>
<feature type="transmembrane region" description="Helical" evidence="8">
    <location>
        <begin position="183"/>
        <end position="208"/>
    </location>
</feature>
<dbReference type="Proteomes" id="UP000308121">
    <property type="component" value="Unassembled WGS sequence"/>
</dbReference>
<dbReference type="Pfam" id="PF08448">
    <property type="entry name" value="PAS_4"/>
    <property type="match status" value="1"/>
</dbReference>
<keyword evidence="4" id="KW-0378">Hydrolase</keyword>
<accession>A0A7Z8NPU9</accession>
<dbReference type="InterPro" id="IPR036457">
    <property type="entry name" value="PPM-type-like_dom_sf"/>
</dbReference>